<feature type="region of interest" description="Disordered" evidence="1">
    <location>
        <begin position="44"/>
        <end position="92"/>
    </location>
</feature>
<dbReference type="InterPro" id="IPR032567">
    <property type="entry name" value="RTL1-rel"/>
</dbReference>
<organism evidence="3 4">
    <name type="scientific">Acacia crassicarpa</name>
    <name type="common">northern wattle</name>
    <dbReference type="NCBI Taxonomy" id="499986"/>
    <lineage>
        <taxon>Eukaryota</taxon>
        <taxon>Viridiplantae</taxon>
        <taxon>Streptophyta</taxon>
        <taxon>Embryophyta</taxon>
        <taxon>Tracheophyta</taxon>
        <taxon>Spermatophyta</taxon>
        <taxon>Magnoliopsida</taxon>
        <taxon>eudicotyledons</taxon>
        <taxon>Gunneridae</taxon>
        <taxon>Pentapetalae</taxon>
        <taxon>rosids</taxon>
        <taxon>fabids</taxon>
        <taxon>Fabales</taxon>
        <taxon>Fabaceae</taxon>
        <taxon>Caesalpinioideae</taxon>
        <taxon>mimosoid clade</taxon>
        <taxon>Acacieae</taxon>
        <taxon>Acacia</taxon>
    </lineage>
</organism>
<evidence type="ECO:0000313" key="4">
    <source>
        <dbReference type="Proteomes" id="UP001293593"/>
    </source>
</evidence>
<gene>
    <name evidence="3" type="ORF">QN277_012349</name>
</gene>
<proteinExistence type="predicted"/>
<feature type="region of interest" description="Disordered" evidence="1">
    <location>
        <begin position="289"/>
        <end position="336"/>
    </location>
</feature>
<evidence type="ECO:0000259" key="2">
    <source>
        <dbReference type="Pfam" id="PF03732"/>
    </source>
</evidence>
<dbReference type="PANTHER" id="PTHR15503">
    <property type="entry name" value="LDOC1 RELATED"/>
    <property type="match status" value="1"/>
</dbReference>
<dbReference type="Pfam" id="PF08284">
    <property type="entry name" value="RVP_2"/>
    <property type="match status" value="1"/>
</dbReference>
<reference evidence="3" key="1">
    <citation type="submission" date="2023-10" db="EMBL/GenBank/DDBJ databases">
        <title>Chromosome-level genome of the transformable northern wattle, Acacia crassicarpa.</title>
        <authorList>
            <person name="Massaro I."/>
            <person name="Sinha N.R."/>
            <person name="Poethig S."/>
            <person name="Leichty A.R."/>
        </authorList>
    </citation>
    <scope>NUCLEOTIDE SEQUENCE</scope>
    <source>
        <strain evidence="3">Acra3RX</strain>
        <tissue evidence="3">Leaf</tissue>
    </source>
</reference>
<dbReference type="EMBL" id="JAWXYG010000002">
    <property type="protein sequence ID" value="KAK4280771.1"/>
    <property type="molecule type" value="Genomic_DNA"/>
</dbReference>
<dbReference type="Pfam" id="PF03732">
    <property type="entry name" value="Retrotrans_gag"/>
    <property type="match status" value="1"/>
</dbReference>
<keyword evidence="4" id="KW-1185">Reference proteome</keyword>
<evidence type="ECO:0000313" key="3">
    <source>
        <dbReference type="EMBL" id="KAK4280771.1"/>
    </source>
</evidence>
<dbReference type="Gene3D" id="2.40.70.10">
    <property type="entry name" value="Acid Proteases"/>
    <property type="match status" value="1"/>
</dbReference>
<dbReference type="InterPro" id="IPR021109">
    <property type="entry name" value="Peptidase_aspartic_dom_sf"/>
</dbReference>
<evidence type="ECO:0000256" key="1">
    <source>
        <dbReference type="SAM" id="MobiDB-lite"/>
    </source>
</evidence>
<accession>A0AAE1N1J6</accession>
<sequence>MVTRMEGRVDQLESVVGEVQQKQAEVTDRLATIEVSLDQILEQLRRGRRTPSPTLPLRGDNNGDGGAEIPNAHEEREQEKDKTEEEARSDTNRHRKLELPLFDGEDPLGWIFRVERYFAVCGVSHQDKMDTAVVGLEGKAVTWFQWLEARTPVKSWPELKTEIIERFHCKQAGDEYEQLMALRQTGSVTEFREQFELISAPLENASEDVLIGAFMNGLNEEVRCDVKLMHPQGLKQLMNYAGEVEGWNQVRERMKERREGKIIRSSTGTKWVDPKLTLPKFSTWEYQKTTRNQSVSKPTAGLKETEGSKGTPPRTNSSSSSQHSGVVSNYTRRRLPESEINRRRELGLCFRCEEKYGPNHKCKNKQLRIIMMEEGEEVGPDTDEEAQEASDDRDREMASMEISISTAVGLTGSQTLKLGGHLYGEKVSVLIDCGATHNFIATRLIERLKIPTRSVKPYAMTLGGGRRTISNVQCPNVQLNVQGLKIQQDLYPFDLGNMDVVLGVEWLGSLGKTRMNWRQLYMKIRVHGQWKKLVGDPTLSHSHASFKSIKKTIREVGNGYLLEIGVLEE</sequence>
<dbReference type="Proteomes" id="UP001293593">
    <property type="component" value="Unassembled WGS sequence"/>
</dbReference>
<name>A0AAE1N1J6_9FABA</name>
<dbReference type="InterPro" id="IPR005162">
    <property type="entry name" value="Retrotrans_gag_dom"/>
</dbReference>
<protein>
    <recommendedName>
        <fullName evidence="2">Retrotransposon gag domain-containing protein</fullName>
    </recommendedName>
</protein>
<comment type="caution">
    <text evidence="3">The sequence shown here is derived from an EMBL/GenBank/DDBJ whole genome shotgun (WGS) entry which is preliminary data.</text>
</comment>
<feature type="compositionally biased region" description="Basic and acidic residues" evidence="1">
    <location>
        <begin position="71"/>
        <end position="92"/>
    </location>
</feature>
<dbReference type="AlphaFoldDB" id="A0AAE1N1J6"/>
<feature type="domain" description="Retrotransposon gag" evidence="2">
    <location>
        <begin position="132"/>
        <end position="220"/>
    </location>
</feature>
<dbReference type="SUPFAM" id="SSF50630">
    <property type="entry name" value="Acid proteases"/>
    <property type="match status" value="1"/>
</dbReference>
<dbReference type="PANTHER" id="PTHR15503:SF22">
    <property type="entry name" value="TRANSPOSON TY3-I GAG POLYPROTEIN"/>
    <property type="match status" value="1"/>
</dbReference>
<feature type="compositionally biased region" description="Low complexity" evidence="1">
    <location>
        <begin position="317"/>
        <end position="328"/>
    </location>
</feature>
<dbReference type="CDD" id="cd00303">
    <property type="entry name" value="retropepsin_like"/>
    <property type="match status" value="1"/>
</dbReference>